<proteinExistence type="predicted"/>
<organism evidence="2 3">
    <name type="scientific">Citrobacter koseri</name>
    <name type="common">Citrobacter diversus</name>
    <dbReference type="NCBI Taxonomy" id="545"/>
    <lineage>
        <taxon>Bacteria</taxon>
        <taxon>Pseudomonadati</taxon>
        <taxon>Pseudomonadota</taxon>
        <taxon>Gammaproteobacteria</taxon>
        <taxon>Enterobacterales</taxon>
        <taxon>Enterobacteriaceae</taxon>
        <taxon>Citrobacter</taxon>
    </lineage>
</organism>
<keyword evidence="1" id="KW-0812">Transmembrane</keyword>
<sequence>MAAAESAIAIIFFFIIAILNTCLFIALRHNVHTFSALEMGCRETLIFGYHRKDKEINNMRFPLHHSGPHHVSGLNSESGRYVN</sequence>
<keyword evidence="1" id="KW-1133">Transmembrane helix</keyword>
<accession>A0A2X2W1X2</accession>
<reference evidence="2 3" key="1">
    <citation type="submission" date="2018-06" db="EMBL/GenBank/DDBJ databases">
        <authorList>
            <consortium name="Pathogen Informatics"/>
            <person name="Doyle S."/>
        </authorList>
    </citation>
    <scope>NUCLEOTIDE SEQUENCE [LARGE SCALE GENOMIC DNA]</scope>
    <source>
        <strain evidence="2 3">NCTC10786</strain>
    </source>
</reference>
<gene>
    <name evidence="2" type="ORF">NCTC10786_03467</name>
</gene>
<evidence type="ECO:0000256" key="1">
    <source>
        <dbReference type="SAM" id="Phobius"/>
    </source>
</evidence>
<dbReference type="AlphaFoldDB" id="A0A2X2W1X2"/>
<feature type="transmembrane region" description="Helical" evidence="1">
    <location>
        <begin position="6"/>
        <end position="27"/>
    </location>
</feature>
<evidence type="ECO:0000313" key="3">
    <source>
        <dbReference type="Proteomes" id="UP000251584"/>
    </source>
</evidence>
<name>A0A2X2W1X2_CITKO</name>
<protein>
    <submittedName>
        <fullName evidence="2">Uncharacterized protein</fullName>
    </submittedName>
</protein>
<keyword evidence="1" id="KW-0472">Membrane</keyword>
<dbReference type="Proteomes" id="UP000251584">
    <property type="component" value="Unassembled WGS sequence"/>
</dbReference>
<dbReference type="EMBL" id="UAVY01000004">
    <property type="protein sequence ID" value="SQB29855.1"/>
    <property type="molecule type" value="Genomic_DNA"/>
</dbReference>
<evidence type="ECO:0000313" key="2">
    <source>
        <dbReference type="EMBL" id="SQB29855.1"/>
    </source>
</evidence>